<gene>
    <name evidence="5" type="ORF">F4V43_17580</name>
</gene>
<proteinExistence type="inferred from homology"/>
<evidence type="ECO:0000313" key="6">
    <source>
        <dbReference type="Proteomes" id="UP000367750"/>
    </source>
</evidence>
<name>A0A5J5FUY5_9BACL</name>
<evidence type="ECO:0000256" key="2">
    <source>
        <dbReference type="ARBA" id="ARBA00007400"/>
    </source>
</evidence>
<feature type="transmembrane region" description="Helical" evidence="3">
    <location>
        <begin position="326"/>
        <end position="346"/>
    </location>
</feature>
<organism evidence="5 6">
    <name type="scientific">Paenibacillus spiritus</name>
    <dbReference type="NCBI Taxonomy" id="2496557"/>
    <lineage>
        <taxon>Bacteria</taxon>
        <taxon>Bacillati</taxon>
        <taxon>Bacillota</taxon>
        <taxon>Bacilli</taxon>
        <taxon>Bacillales</taxon>
        <taxon>Paenibacillaceae</taxon>
        <taxon>Paenibacillus</taxon>
    </lineage>
</organism>
<keyword evidence="3" id="KW-0472">Membrane</keyword>
<feature type="transmembrane region" description="Helical" evidence="3">
    <location>
        <begin position="232"/>
        <end position="253"/>
    </location>
</feature>
<sequence length="362" mass="40323">MRKYYPGITLFKIAGSLLVLAAHIVLLQVLSTAMNGSGSQLHYLFNGLKIVVPCFYLISGFLVYRGWNRSGSPKVYVRSYLRKLLFLYLLFMAMFALQYLLPPLIHEFSLHNLLLQAKMLAVAFVLNGPYVQLWFIPPLLFGTAAAFWLMRRQSGKAIAACIAASFLAGQLVQGSLRALLESVWGPFSFLETGIGPYAVLMIARYLGYGLTFTGLGALLAKHEANFTGRRGSGLLYTALGSFFIEIVLLGVLIPWKESYALSISMLPMSVLLFYGVLRIRSSRLENCHRALNLGTMVIFFGHIPLMQLNVWMTGDTASQVGIGSSVGYYVLTLLECILLTWIMIRWNGRHGRRPRQGVTASK</sequence>
<dbReference type="EMBL" id="VYKK01000029">
    <property type="protein sequence ID" value="KAA8997572.1"/>
    <property type="molecule type" value="Genomic_DNA"/>
</dbReference>
<feature type="domain" description="Acyltransferase 3" evidence="4">
    <location>
        <begin position="7"/>
        <end position="341"/>
    </location>
</feature>
<dbReference type="OrthoDB" id="2568987at2"/>
<feature type="transmembrane region" description="Helical" evidence="3">
    <location>
        <begin position="259"/>
        <end position="277"/>
    </location>
</feature>
<keyword evidence="5" id="KW-0808">Transferase</keyword>
<keyword evidence="3" id="KW-1133">Transmembrane helix</keyword>
<feature type="transmembrane region" description="Helical" evidence="3">
    <location>
        <begin position="43"/>
        <end position="64"/>
    </location>
</feature>
<feature type="transmembrane region" description="Helical" evidence="3">
    <location>
        <begin position="130"/>
        <end position="150"/>
    </location>
</feature>
<feature type="transmembrane region" description="Helical" evidence="3">
    <location>
        <begin position="85"/>
        <end position="105"/>
    </location>
</feature>
<evidence type="ECO:0000259" key="4">
    <source>
        <dbReference type="Pfam" id="PF01757"/>
    </source>
</evidence>
<dbReference type="Pfam" id="PF01757">
    <property type="entry name" value="Acyl_transf_3"/>
    <property type="match status" value="1"/>
</dbReference>
<comment type="subcellular location">
    <subcellularLocation>
        <location evidence="1">Membrane</location>
    </subcellularLocation>
</comment>
<comment type="similarity">
    <text evidence="2">Belongs to the acyltransferase 3 family.</text>
</comment>
<dbReference type="Proteomes" id="UP000367750">
    <property type="component" value="Unassembled WGS sequence"/>
</dbReference>
<keyword evidence="5" id="KW-0012">Acyltransferase</keyword>
<accession>A0A5J5FUY5</accession>
<feature type="transmembrane region" description="Helical" evidence="3">
    <location>
        <begin position="196"/>
        <end position="220"/>
    </location>
</feature>
<reference evidence="5 6" key="1">
    <citation type="submission" date="2019-09" db="EMBL/GenBank/DDBJ databases">
        <title>Bacillus ochoae sp. nov., Paenibacillus whitsoniae sp. nov., Paenibacillus spiritus sp. nov. Isolated from the Mars Exploration Rover during spacecraft assembly.</title>
        <authorList>
            <person name="Seuylemezian A."/>
            <person name="Vaishampayan P."/>
        </authorList>
    </citation>
    <scope>NUCLEOTIDE SEQUENCE [LARGE SCALE GENOMIC DNA]</scope>
    <source>
        <strain evidence="5 6">MER_111</strain>
    </source>
</reference>
<dbReference type="RefSeq" id="WP_150459571.1">
    <property type="nucleotide sequence ID" value="NZ_VYKK01000029.1"/>
</dbReference>
<comment type="caution">
    <text evidence="5">The sequence shown here is derived from an EMBL/GenBank/DDBJ whole genome shotgun (WGS) entry which is preliminary data.</text>
</comment>
<dbReference type="GO" id="GO:0016747">
    <property type="term" value="F:acyltransferase activity, transferring groups other than amino-acyl groups"/>
    <property type="evidence" value="ECO:0007669"/>
    <property type="project" value="InterPro"/>
</dbReference>
<dbReference type="InterPro" id="IPR002656">
    <property type="entry name" value="Acyl_transf_3_dom"/>
</dbReference>
<evidence type="ECO:0000256" key="1">
    <source>
        <dbReference type="ARBA" id="ARBA00004370"/>
    </source>
</evidence>
<keyword evidence="3" id="KW-0812">Transmembrane</keyword>
<evidence type="ECO:0000256" key="3">
    <source>
        <dbReference type="SAM" id="Phobius"/>
    </source>
</evidence>
<protein>
    <submittedName>
        <fullName evidence="5">Acyltransferase</fullName>
    </submittedName>
</protein>
<evidence type="ECO:0000313" key="5">
    <source>
        <dbReference type="EMBL" id="KAA8997572.1"/>
    </source>
</evidence>
<feature type="transmembrane region" description="Helical" evidence="3">
    <location>
        <begin position="157"/>
        <end position="176"/>
    </location>
</feature>
<dbReference type="AlphaFoldDB" id="A0A5J5FUY5"/>
<feature type="transmembrane region" description="Helical" evidence="3">
    <location>
        <begin position="289"/>
        <end position="306"/>
    </location>
</feature>
<feature type="transmembrane region" description="Helical" evidence="3">
    <location>
        <begin position="9"/>
        <end position="31"/>
    </location>
</feature>
<keyword evidence="6" id="KW-1185">Reference proteome</keyword>